<evidence type="ECO:0000256" key="4">
    <source>
        <dbReference type="ARBA" id="ARBA00022898"/>
    </source>
</evidence>
<dbReference type="InterPro" id="IPR043131">
    <property type="entry name" value="BCAT-like_N"/>
</dbReference>
<dbReference type="PANTHER" id="PTHR42743:SF2">
    <property type="entry name" value="AMINODEOXYCHORISMATE LYASE"/>
    <property type="match status" value="1"/>
</dbReference>
<gene>
    <name evidence="15" type="primary">pabC</name>
    <name evidence="15" type="ORF">HGP28_01210</name>
</gene>
<dbReference type="RefSeq" id="WP_168834606.1">
    <property type="nucleotide sequence ID" value="NZ_JABAIK010000001.1"/>
</dbReference>
<evidence type="ECO:0000256" key="1">
    <source>
        <dbReference type="ARBA" id="ARBA00001933"/>
    </source>
</evidence>
<dbReference type="InterPro" id="IPR017824">
    <property type="entry name" value="Aminodeoxychorismate_lyase_IV"/>
</dbReference>
<keyword evidence="16" id="KW-1185">Reference proteome</keyword>
<dbReference type="InterPro" id="IPR043132">
    <property type="entry name" value="BCAT-like_C"/>
</dbReference>
<evidence type="ECO:0000256" key="7">
    <source>
        <dbReference type="ARBA" id="ARBA00035633"/>
    </source>
</evidence>
<reference evidence="15 16" key="1">
    <citation type="submission" date="2020-04" db="EMBL/GenBank/DDBJ databases">
        <title>Vibrio sp. SM6, a novel species isolated from seawater.</title>
        <authorList>
            <person name="Wang X."/>
        </authorList>
    </citation>
    <scope>NUCLEOTIDE SEQUENCE [LARGE SCALE GENOMIC DNA]</scope>
    <source>
        <strain evidence="15 16">SM6</strain>
    </source>
</reference>
<evidence type="ECO:0000256" key="9">
    <source>
        <dbReference type="ARBA" id="ARBA00049529"/>
    </source>
</evidence>
<dbReference type="CDD" id="cd01559">
    <property type="entry name" value="ADCL_like"/>
    <property type="match status" value="1"/>
</dbReference>
<evidence type="ECO:0000256" key="3">
    <source>
        <dbReference type="ARBA" id="ARBA00011738"/>
    </source>
</evidence>
<dbReference type="AlphaFoldDB" id="A0A7X8TN07"/>
<evidence type="ECO:0000313" key="16">
    <source>
        <dbReference type="Proteomes" id="UP000535589"/>
    </source>
</evidence>
<dbReference type="InterPro" id="IPR050571">
    <property type="entry name" value="Class-IV_PLP-Dep_Aminotrnsfr"/>
</dbReference>
<evidence type="ECO:0000256" key="8">
    <source>
        <dbReference type="ARBA" id="ARBA00035676"/>
    </source>
</evidence>
<dbReference type="EC" id="4.1.3.38" evidence="8 12"/>
<keyword evidence="5" id="KW-0289">Folate biosynthesis</keyword>
<dbReference type="PANTHER" id="PTHR42743">
    <property type="entry name" value="AMINO-ACID AMINOTRANSFERASE"/>
    <property type="match status" value="1"/>
</dbReference>
<evidence type="ECO:0000256" key="6">
    <source>
        <dbReference type="ARBA" id="ARBA00023239"/>
    </source>
</evidence>
<accession>A0A7X8TN07</accession>
<dbReference type="GO" id="GO:0008153">
    <property type="term" value="P:4-aminobenzoate biosynthetic process"/>
    <property type="evidence" value="ECO:0007669"/>
    <property type="project" value="UniProtKB-UniRule"/>
</dbReference>
<dbReference type="Gene3D" id="3.20.10.10">
    <property type="entry name" value="D-amino Acid Aminotransferase, subunit A, domain 2"/>
    <property type="match status" value="1"/>
</dbReference>
<evidence type="ECO:0000313" key="15">
    <source>
        <dbReference type="EMBL" id="NLS11506.1"/>
    </source>
</evidence>
<comment type="cofactor">
    <cofactor evidence="1 14">
        <name>pyridoxal 5'-phosphate</name>
        <dbReference type="ChEBI" id="CHEBI:597326"/>
    </cofactor>
</comment>
<dbReference type="GO" id="GO:0005829">
    <property type="term" value="C:cytosol"/>
    <property type="evidence" value="ECO:0007669"/>
    <property type="project" value="TreeGrafter"/>
</dbReference>
<name>A0A7X8TN07_9VIBR</name>
<dbReference type="NCBIfam" id="TIGR03461">
    <property type="entry name" value="pabC_Proteo"/>
    <property type="match status" value="1"/>
</dbReference>
<dbReference type="NCBIfam" id="NF004761">
    <property type="entry name" value="PRK06092.1"/>
    <property type="match status" value="1"/>
</dbReference>
<dbReference type="InterPro" id="IPR036038">
    <property type="entry name" value="Aminotransferase-like"/>
</dbReference>
<dbReference type="SUPFAM" id="SSF56752">
    <property type="entry name" value="D-aminoacid aminotransferase-like PLP-dependent enzymes"/>
    <property type="match status" value="1"/>
</dbReference>
<keyword evidence="6 15" id="KW-0456">Lyase</keyword>
<evidence type="ECO:0000256" key="14">
    <source>
        <dbReference type="RuleBase" id="RU004516"/>
    </source>
</evidence>
<evidence type="ECO:0000256" key="10">
    <source>
        <dbReference type="ARBA" id="ARBA00054027"/>
    </source>
</evidence>
<dbReference type="Pfam" id="PF01063">
    <property type="entry name" value="Aminotran_4"/>
    <property type="match status" value="1"/>
</dbReference>
<dbReference type="GO" id="GO:0046656">
    <property type="term" value="P:folic acid biosynthetic process"/>
    <property type="evidence" value="ECO:0007669"/>
    <property type="project" value="UniProtKB-KW"/>
</dbReference>
<comment type="catalytic activity">
    <reaction evidence="9">
        <text>4-amino-4-deoxychorismate = 4-aminobenzoate + pyruvate + H(+)</text>
        <dbReference type="Rhea" id="RHEA:16201"/>
        <dbReference type="ChEBI" id="CHEBI:15361"/>
        <dbReference type="ChEBI" id="CHEBI:15378"/>
        <dbReference type="ChEBI" id="CHEBI:17836"/>
        <dbReference type="ChEBI" id="CHEBI:58406"/>
        <dbReference type="EC" id="4.1.3.38"/>
    </reaction>
</comment>
<comment type="caution">
    <text evidence="15">The sequence shown here is derived from an EMBL/GenBank/DDBJ whole genome shotgun (WGS) entry which is preliminary data.</text>
</comment>
<dbReference type="PROSITE" id="PS00770">
    <property type="entry name" value="AA_TRANSFER_CLASS_4"/>
    <property type="match status" value="1"/>
</dbReference>
<evidence type="ECO:0000256" key="13">
    <source>
        <dbReference type="RuleBase" id="RU004106"/>
    </source>
</evidence>
<dbReference type="GO" id="GO:0008696">
    <property type="term" value="F:4-amino-4-deoxychorismate lyase activity"/>
    <property type="evidence" value="ECO:0007669"/>
    <property type="project" value="UniProtKB-UniRule"/>
</dbReference>
<dbReference type="Proteomes" id="UP000535589">
    <property type="component" value="Unassembled WGS sequence"/>
</dbReference>
<comment type="function">
    <text evidence="10">Involved in the biosynthesis of p-aminobenzoate (PABA), a precursor of tetrahydrofolate. Converts 4-amino-4-deoxychorismate into 4-aminobenzoate (PABA) and pyruvate.</text>
</comment>
<proteinExistence type="inferred from homology"/>
<protein>
    <recommendedName>
        <fullName evidence="11 12">Aminodeoxychorismate lyase</fullName>
        <ecNumber evidence="8 12">4.1.3.38</ecNumber>
    </recommendedName>
</protein>
<organism evidence="15 16">
    <name type="scientific">Vibrio agarilyticus</name>
    <dbReference type="NCBI Taxonomy" id="2726741"/>
    <lineage>
        <taxon>Bacteria</taxon>
        <taxon>Pseudomonadati</taxon>
        <taxon>Pseudomonadota</taxon>
        <taxon>Gammaproteobacteria</taxon>
        <taxon>Vibrionales</taxon>
        <taxon>Vibrionaceae</taxon>
        <taxon>Vibrio</taxon>
    </lineage>
</organism>
<dbReference type="InterPro" id="IPR001544">
    <property type="entry name" value="Aminotrans_IV"/>
</dbReference>
<dbReference type="GO" id="GO:0030170">
    <property type="term" value="F:pyridoxal phosphate binding"/>
    <property type="evidence" value="ECO:0007669"/>
    <property type="project" value="InterPro"/>
</dbReference>
<evidence type="ECO:0000256" key="2">
    <source>
        <dbReference type="ARBA" id="ARBA00009320"/>
    </source>
</evidence>
<evidence type="ECO:0000256" key="11">
    <source>
        <dbReference type="ARBA" id="ARBA00069174"/>
    </source>
</evidence>
<dbReference type="InterPro" id="IPR018300">
    <property type="entry name" value="Aminotrans_IV_CS"/>
</dbReference>
<sequence>MYWVNGVPSTSVTLNDRSFQYGDGCFTTMRVRGAQIEHWPYHKARMAAALECLKIAEPDWVTIESWLAVVLETMAQETHAIGGIKWHVSRGQGGRGYSPANVDTPCHTMSSFAYPSHYATWQQDGIALGVCQTPLSVNPYFAGHKHNNRLEQVLCKAELEQGPFADGITINVQNHVIETTMANLFWRVDDKVFTPALTSSGVAGVMRRCVMDALVALGQPMVEVYAPLSQLLCSDEVWLCNSLLGVAPVSRIGEKAYPIGKLTRTLQGILNP</sequence>
<dbReference type="Gene3D" id="3.30.470.10">
    <property type="match status" value="1"/>
</dbReference>
<evidence type="ECO:0000256" key="12">
    <source>
        <dbReference type="NCBIfam" id="TIGR03461"/>
    </source>
</evidence>
<dbReference type="FunFam" id="3.20.10.10:FF:000002">
    <property type="entry name" value="D-alanine aminotransferase"/>
    <property type="match status" value="1"/>
</dbReference>
<evidence type="ECO:0000256" key="5">
    <source>
        <dbReference type="ARBA" id="ARBA00022909"/>
    </source>
</evidence>
<comment type="similarity">
    <text evidence="2 13">Belongs to the class-IV pyridoxal-phosphate-dependent aminotransferase family.</text>
</comment>
<keyword evidence="4 14" id="KW-0663">Pyridoxal phosphate</keyword>
<dbReference type="EMBL" id="JABAIK010000001">
    <property type="protein sequence ID" value="NLS11506.1"/>
    <property type="molecule type" value="Genomic_DNA"/>
</dbReference>
<comment type="pathway">
    <text evidence="7">Cofactor biosynthesis; tetrahydrofolate biosynthesis; 4-aminobenzoate from chorismate: step 2/2.</text>
</comment>
<comment type="subunit">
    <text evidence="3">Homodimer.</text>
</comment>